<dbReference type="Gene3D" id="3.90.230.10">
    <property type="entry name" value="Creatinase/methionine aminopeptidase superfamily"/>
    <property type="match status" value="1"/>
</dbReference>
<dbReference type="OrthoDB" id="9803194at2"/>
<dbReference type="SUPFAM" id="SSF55920">
    <property type="entry name" value="Creatinase/aminopeptidase"/>
    <property type="match status" value="1"/>
</dbReference>
<organism evidence="2 3">
    <name type="scientific">Amycolatopsis pithecellobii</name>
    <dbReference type="NCBI Taxonomy" id="664692"/>
    <lineage>
        <taxon>Bacteria</taxon>
        <taxon>Bacillati</taxon>
        <taxon>Actinomycetota</taxon>
        <taxon>Actinomycetes</taxon>
        <taxon>Pseudonocardiales</taxon>
        <taxon>Pseudonocardiaceae</taxon>
        <taxon>Amycolatopsis</taxon>
    </lineage>
</organism>
<dbReference type="InterPro" id="IPR036005">
    <property type="entry name" value="Creatinase/aminopeptidase-like"/>
</dbReference>
<protein>
    <submittedName>
        <fullName evidence="2">M24 family metallopeptidase</fullName>
    </submittedName>
</protein>
<sequence length="416" mass="44288">MQGIRGVQGILGIPAPINEPMFSREERDRRWARLRELMDADGVELLIVLPESITSDSLYIADTAGVTIFPRDGDPILILGGESSNFAARQRLWIEDSMSATERGSSAVEYGRTTADVLRNRGLVGRRTAIAGLGGDGLSSVRQPDGYAVYTTVRTIAEAVGPEHIVNGTGLLGRARYVKGDEEVARLAASVRLGEASVAAMSATAGVGVPQAEVFGQMLLAQVRAGADALQVAWAPGSWGEARHRYVTTPPGLLERGTYVSTELMPEIRGYQAQVAQPMVIGPPCARAREIFDRNAAAFDAALAVLRPGVLWGDVLAAVEAAAGSGDGTMFPLLHGRGLGNDGPLFVPGLDKSHVPGEPIVANTTFVLKPFLQVPEAPVEFARQYDVTWGDTIVVTDTGARRLGTRKRELIVIDGN</sequence>
<feature type="domain" description="Peptidase M24" evidence="1">
    <location>
        <begin position="195"/>
        <end position="397"/>
    </location>
</feature>
<name>A0A6N7Z0H2_9PSEU</name>
<dbReference type="SUPFAM" id="SSF53092">
    <property type="entry name" value="Creatinase/prolidase N-terminal domain"/>
    <property type="match status" value="1"/>
</dbReference>
<dbReference type="Gene3D" id="3.40.350.10">
    <property type="entry name" value="Creatinase/prolidase N-terminal domain"/>
    <property type="match status" value="1"/>
</dbReference>
<reference evidence="2 3" key="1">
    <citation type="submission" date="2019-11" db="EMBL/GenBank/DDBJ databases">
        <title>Draft genome of Amycolatopsis RM579.</title>
        <authorList>
            <person name="Duangmal K."/>
            <person name="Mingma R."/>
        </authorList>
    </citation>
    <scope>NUCLEOTIDE SEQUENCE [LARGE SCALE GENOMIC DNA]</scope>
    <source>
        <strain evidence="2 3">RM579</strain>
    </source>
</reference>
<dbReference type="InterPro" id="IPR029149">
    <property type="entry name" value="Creatin/AminoP/Spt16_N"/>
</dbReference>
<dbReference type="RefSeq" id="WP_154755204.1">
    <property type="nucleotide sequence ID" value="NZ_WMBA01000003.1"/>
</dbReference>
<dbReference type="EMBL" id="WMBA01000003">
    <property type="protein sequence ID" value="MTD52944.1"/>
    <property type="molecule type" value="Genomic_DNA"/>
</dbReference>
<evidence type="ECO:0000259" key="1">
    <source>
        <dbReference type="Pfam" id="PF00557"/>
    </source>
</evidence>
<accession>A0A6N7Z0H2</accession>
<dbReference type="Proteomes" id="UP000440096">
    <property type="component" value="Unassembled WGS sequence"/>
</dbReference>
<dbReference type="Pfam" id="PF00557">
    <property type="entry name" value="Peptidase_M24"/>
    <property type="match status" value="1"/>
</dbReference>
<dbReference type="PANTHER" id="PTHR46112:SF3">
    <property type="entry name" value="AMINOPEPTIDASE YPDF"/>
    <property type="match status" value="1"/>
</dbReference>
<dbReference type="InterPro" id="IPR050659">
    <property type="entry name" value="Peptidase_M24B"/>
</dbReference>
<evidence type="ECO:0000313" key="2">
    <source>
        <dbReference type="EMBL" id="MTD52944.1"/>
    </source>
</evidence>
<dbReference type="InterPro" id="IPR000994">
    <property type="entry name" value="Pept_M24"/>
</dbReference>
<proteinExistence type="predicted"/>
<keyword evidence="3" id="KW-1185">Reference proteome</keyword>
<evidence type="ECO:0000313" key="3">
    <source>
        <dbReference type="Proteomes" id="UP000440096"/>
    </source>
</evidence>
<dbReference type="AlphaFoldDB" id="A0A6N7Z0H2"/>
<dbReference type="PANTHER" id="PTHR46112">
    <property type="entry name" value="AMINOPEPTIDASE"/>
    <property type="match status" value="1"/>
</dbReference>
<gene>
    <name evidence="2" type="ORF">GKO32_02990</name>
</gene>
<comment type="caution">
    <text evidence="2">The sequence shown here is derived from an EMBL/GenBank/DDBJ whole genome shotgun (WGS) entry which is preliminary data.</text>
</comment>